<comment type="caution">
    <text evidence="1">The sequence shown here is derived from an EMBL/GenBank/DDBJ whole genome shotgun (WGS) entry which is preliminary data.</text>
</comment>
<protein>
    <submittedName>
        <fullName evidence="1">Uncharacterized protein</fullName>
    </submittedName>
</protein>
<dbReference type="Proteomes" id="UP001596481">
    <property type="component" value="Unassembled WGS sequence"/>
</dbReference>
<evidence type="ECO:0000313" key="1">
    <source>
        <dbReference type="EMBL" id="MFC7202646.1"/>
    </source>
</evidence>
<dbReference type="InterPro" id="IPR017850">
    <property type="entry name" value="Alkaline_phosphatase_core_sf"/>
</dbReference>
<dbReference type="Gene3D" id="3.40.720.10">
    <property type="entry name" value="Alkaline Phosphatase, subunit A"/>
    <property type="match status" value="1"/>
</dbReference>
<dbReference type="SUPFAM" id="SSF53649">
    <property type="entry name" value="Alkaline phosphatase-like"/>
    <property type="match status" value="1"/>
</dbReference>
<organism evidence="1 2">
    <name type="scientific">Haloferax namakaokahaiae</name>
    <dbReference type="NCBI Taxonomy" id="1748331"/>
    <lineage>
        <taxon>Archaea</taxon>
        <taxon>Methanobacteriati</taxon>
        <taxon>Methanobacteriota</taxon>
        <taxon>Stenosarchaea group</taxon>
        <taxon>Halobacteria</taxon>
        <taxon>Halobacteriales</taxon>
        <taxon>Haloferacaceae</taxon>
        <taxon>Haloferax</taxon>
    </lineage>
</organism>
<dbReference type="AlphaFoldDB" id="A0ABD5ZBU5"/>
<name>A0ABD5ZBU5_9EURY</name>
<accession>A0ABD5ZBU5</accession>
<proteinExistence type="predicted"/>
<dbReference type="EMBL" id="JBHTAA010000001">
    <property type="protein sequence ID" value="MFC7202646.1"/>
    <property type="molecule type" value="Genomic_DNA"/>
</dbReference>
<sequence>MQPVKYKALSGGNLIRPSGTSIYDEDWDLLIVMDACRYDLMKEVSGDYGWANNLDNIWSVDSTTAFWMRRTFTRDRLTEMKNTAYICGNPFSKSELEANEFAELIELWRSAWTDPGTVPPEAVTDETIRLMREEEHERVIAHYMQPHCPFISAPELSKGKELDKFGNQDWRDVWERLGDGGLKFDDVWHGYRENLRLGLDEVSELLRNVEAKKVVVTSDHGNSTGEWGVYGHPPNLPLTNLRKVPWIETTATDSGERSPNEWLEKNTGISRQEQLSALGYA</sequence>
<dbReference type="RefSeq" id="WP_390221941.1">
    <property type="nucleotide sequence ID" value="NZ_JBHTAA010000001.1"/>
</dbReference>
<evidence type="ECO:0000313" key="2">
    <source>
        <dbReference type="Proteomes" id="UP001596481"/>
    </source>
</evidence>
<keyword evidence="2" id="KW-1185">Reference proteome</keyword>
<reference evidence="1 2" key="1">
    <citation type="journal article" date="2019" name="Int. J. Syst. Evol. Microbiol.">
        <title>The Global Catalogue of Microorganisms (GCM) 10K type strain sequencing project: providing services to taxonomists for standard genome sequencing and annotation.</title>
        <authorList>
            <consortium name="The Broad Institute Genomics Platform"/>
            <consortium name="The Broad Institute Genome Sequencing Center for Infectious Disease"/>
            <person name="Wu L."/>
            <person name="Ma J."/>
        </authorList>
    </citation>
    <scope>NUCLEOTIDE SEQUENCE [LARGE SCALE GENOMIC DNA]</scope>
    <source>
        <strain evidence="1 2">DSM 29988</strain>
    </source>
</reference>
<gene>
    <name evidence="1" type="ORF">ACFQJC_03910</name>
</gene>